<feature type="region of interest" description="Disordered" evidence="1">
    <location>
        <begin position="74"/>
        <end position="102"/>
    </location>
</feature>
<accession>A0A8H5LM75</accession>
<sequence>MVALILPKYTGTNVDRKAVGRYTNSTKKVSGSIFERVNVPAGELTSITNNHNTEEHQCTNPPLGVGSRRTYNARGGRRAQTGTQTGYRRASVGGGLGIPVGVTSEDDRAQINDGQGSSAAPEPVEEVMRHNFTGNEGGLNTHQIEYEQEEEQRRSESSTQYQQVAGRERNEIPNLNTSTQVQDGLGGGSQGGEQENPEGPGILPRRRGNDEQGRGMESSQRIQPGQDNQGYTFPDQAQLAHPNRRARRELAKKTKKNTKASTTVVSLNLNGYGGSGPYHRGNRWTVLNRLMGENKIGLALVQETHMTEIKRAETEHVFRKRMKIFASNHPTNPTAAGGVAVVINKNLLHAEDAEAKEVIPGRALLVKVNWHQGEKLTVLVVYAPNVTSSDGTENAAFWGTIKEFLQQPVNHRWRPDLVAGDCNMVEDAIDRLPMREDPREAVDSLDGLKMELGLRDGWRDTFPDSKQFTFSRNDSQSRLDRIYVTNKILRTA</sequence>
<dbReference type="InterPro" id="IPR005135">
    <property type="entry name" value="Endo/exonuclease/phosphatase"/>
</dbReference>
<dbReference type="SUPFAM" id="SSF56219">
    <property type="entry name" value="DNase I-like"/>
    <property type="match status" value="1"/>
</dbReference>
<feature type="compositionally biased region" description="Low complexity" evidence="1">
    <location>
        <begin position="192"/>
        <end position="201"/>
    </location>
</feature>
<evidence type="ECO:0000313" key="5">
    <source>
        <dbReference type="Proteomes" id="UP000518752"/>
    </source>
</evidence>
<feature type="domain" description="Endonuclease/exonuclease/phosphatase" evidence="2">
    <location>
        <begin position="287"/>
        <end position="487"/>
    </location>
</feature>
<name>A0A8H5LM75_9AGAR</name>
<dbReference type="Pfam" id="PF03372">
    <property type="entry name" value="Exo_endo_phos"/>
    <property type="match status" value="1"/>
</dbReference>
<proteinExistence type="predicted"/>
<dbReference type="EMBL" id="JAACJN010000157">
    <property type="protein sequence ID" value="KAF5366091.1"/>
    <property type="molecule type" value="Genomic_DNA"/>
</dbReference>
<dbReference type="EMBL" id="JAACJN010000199">
    <property type="protein sequence ID" value="KAF5362690.1"/>
    <property type="molecule type" value="Genomic_DNA"/>
</dbReference>
<feature type="compositionally biased region" description="Polar residues" evidence="1">
    <location>
        <begin position="173"/>
        <end position="182"/>
    </location>
</feature>
<dbReference type="AlphaFoldDB" id="A0A8H5LM75"/>
<dbReference type="InterPro" id="IPR036691">
    <property type="entry name" value="Endo/exonu/phosph_ase_sf"/>
</dbReference>
<evidence type="ECO:0000259" key="2">
    <source>
        <dbReference type="Pfam" id="PF03372"/>
    </source>
</evidence>
<evidence type="ECO:0000313" key="3">
    <source>
        <dbReference type="EMBL" id="KAF5362690.1"/>
    </source>
</evidence>
<dbReference type="Proteomes" id="UP000518752">
    <property type="component" value="Unassembled WGS sequence"/>
</dbReference>
<dbReference type="OrthoDB" id="416119at2759"/>
<organism evidence="3 5">
    <name type="scientific">Collybiopsis confluens</name>
    <dbReference type="NCBI Taxonomy" id="2823264"/>
    <lineage>
        <taxon>Eukaryota</taxon>
        <taxon>Fungi</taxon>
        <taxon>Dikarya</taxon>
        <taxon>Basidiomycota</taxon>
        <taxon>Agaricomycotina</taxon>
        <taxon>Agaricomycetes</taxon>
        <taxon>Agaricomycetidae</taxon>
        <taxon>Agaricales</taxon>
        <taxon>Marasmiineae</taxon>
        <taxon>Omphalotaceae</taxon>
        <taxon>Collybiopsis</taxon>
    </lineage>
</organism>
<keyword evidence="5" id="KW-1185">Reference proteome</keyword>
<feature type="region of interest" description="Disordered" evidence="1">
    <location>
        <begin position="147"/>
        <end position="259"/>
    </location>
</feature>
<dbReference type="Gene3D" id="3.60.10.10">
    <property type="entry name" value="Endonuclease/exonuclease/phosphatase"/>
    <property type="match status" value="1"/>
</dbReference>
<feature type="compositionally biased region" description="Low complexity" evidence="1">
    <location>
        <begin position="78"/>
        <end position="89"/>
    </location>
</feature>
<gene>
    <name evidence="4" type="ORF">D9757_012704</name>
    <name evidence="3" type="ORF">D9757_014513</name>
</gene>
<evidence type="ECO:0000256" key="1">
    <source>
        <dbReference type="SAM" id="MobiDB-lite"/>
    </source>
</evidence>
<evidence type="ECO:0000313" key="4">
    <source>
        <dbReference type="EMBL" id="KAF5366091.1"/>
    </source>
</evidence>
<comment type="caution">
    <text evidence="3">The sequence shown here is derived from an EMBL/GenBank/DDBJ whole genome shotgun (WGS) entry which is preliminary data.</text>
</comment>
<feature type="compositionally biased region" description="Polar residues" evidence="1">
    <location>
        <begin position="217"/>
        <end position="231"/>
    </location>
</feature>
<reference evidence="3 5" key="1">
    <citation type="journal article" date="2020" name="ISME J.">
        <title>Uncovering the hidden diversity of litter-decomposition mechanisms in mushroom-forming fungi.</title>
        <authorList>
            <person name="Floudas D."/>
            <person name="Bentzer J."/>
            <person name="Ahren D."/>
            <person name="Johansson T."/>
            <person name="Persson P."/>
            <person name="Tunlid A."/>
        </authorList>
    </citation>
    <scope>NUCLEOTIDE SEQUENCE [LARGE SCALE GENOMIC DNA]</scope>
    <source>
        <strain evidence="3 5">CBS 406.79</strain>
    </source>
</reference>
<protein>
    <recommendedName>
        <fullName evidence="2">Endonuclease/exonuclease/phosphatase domain-containing protein</fullName>
    </recommendedName>
</protein>
<dbReference type="GO" id="GO:0003824">
    <property type="term" value="F:catalytic activity"/>
    <property type="evidence" value="ECO:0007669"/>
    <property type="project" value="InterPro"/>
</dbReference>